<name>Q2RYK1_SALRD</name>
<accession>Q2RYK1</accession>
<reference evidence="1 2" key="1">
    <citation type="journal article" date="2005" name="Proc. Natl. Acad. Sci. U.S.A.">
        <title>The genome of Salinibacter ruber: convergence and gene exchange among hyperhalophilic bacteria and archaea.</title>
        <authorList>
            <person name="Mongodin E.F."/>
            <person name="Nelson K.E."/>
            <person name="Daugherty S."/>
            <person name="Deboy R.T."/>
            <person name="Wister J."/>
            <person name="Khouri H."/>
            <person name="Weidman J."/>
            <person name="Walsh D.A."/>
            <person name="Papke R.T."/>
            <person name="Sanchez Perez G."/>
            <person name="Sharma A.K."/>
            <person name="Nesbo C.L."/>
            <person name="MacLeod D."/>
            <person name="Bapteste E."/>
            <person name="Doolittle W.F."/>
            <person name="Charlebois R.L."/>
            <person name="Legault B."/>
            <person name="Rodriguez-Valera F."/>
        </authorList>
    </citation>
    <scope>NUCLEOTIDE SEQUENCE [LARGE SCALE GENOMIC DNA]</scope>
    <source>
        <strain evidence="2">DSM 13855 / CECT 5946 / M31</strain>
        <plasmid evidence="2">pSR35</plasmid>
    </source>
</reference>
<dbReference type="AlphaFoldDB" id="Q2RYK1"/>
<sequence>MSTPSPGLCCRGMAVGTHRWVLLRHGESPVKGRRFRKTVPARMPARRRDHIPLRLSCWRGSPACPKGMWSAARELIDGVSRTVPGSPLLLPRSSPVLDRLSQRALTFATRVNRPRSFFY</sequence>
<keyword evidence="1" id="KW-0614">Plasmid</keyword>
<dbReference type="Proteomes" id="UP000008674">
    <property type="component" value="Plasmid pSR35"/>
</dbReference>
<dbReference type="HOGENOM" id="CLU_2059776_0_0_10"/>
<organism evidence="1 2">
    <name type="scientific">Salinibacter ruber (strain DSM 13855 / M31)</name>
    <dbReference type="NCBI Taxonomy" id="309807"/>
    <lineage>
        <taxon>Bacteria</taxon>
        <taxon>Pseudomonadati</taxon>
        <taxon>Rhodothermota</taxon>
        <taxon>Rhodothermia</taxon>
        <taxon>Rhodothermales</taxon>
        <taxon>Salinibacteraceae</taxon>
        <taxon>Salinibacter</taxon>
    </lineage>
</organism>
<proteinExistence type="predicted"/>
<protein>
    <submittedName>
        <fullName evidence="1">Uncharacterized protein</fullName>
    </submittedName>
</protein>
<dbReference type="EMBL" id="CP000160">
    <property type="protein sequence ID" value="ABC46382.1"/>
    <property type="molecule type" value="Genomic_DNA"/>
</dbReference>
<dbReference type="KEGG" id="sru:SRU_p0022"/>
<keyword evidence="2" id="KW-1185">Reference proteome</keyword>
<evidence type="ECO:0000313" key="2">
    <source>
        <dbReference type="Proteomes" id="UP000008674"/>
    </source>
</evidence>
<dbReference type="EnsemblBacteria" id="ABC46382">
    <property type="protein sequence ID" value="ABC46382"/>
    <property type="gene ID" value="SRU_p0022"/>
</dbReference>
<geneLocation type="plasmid" evidence="1 2">
    <name>pSR35</name>
</geneLocation>
<evidence type="ECO:0000313" key="1">
    <source>
        <dbReference type="EMBL" id="ABC46382.1"/>
    </source>
</evidence>
<gene>
    <name evidence="1" type="ordered locus">SRU_p0022</name>
</gene>